<keyword evidence="4" id="KW-0067">ATP-binding</keyword>
<protein>
    <submittedName>
        <fullName evidence="8">P-loop containing nucleoside triphosphate hydrolase</fullName>
    </submittedName>
</protein>
<evidence type="ECO:0000256" key="1">
    <source>
        <dbReference type="ARBA" id="ARBA00022741"/>
    </source>
</evidence>
<dbReference type="PANTHER" id="PTHR10887:SF539">
    <property type="entry name" value="P-LOOP CONTAINING NUCLEOSIDE TRIPHOSPHATE HYDROLASES SUPERFAMILY PROTEIN"/>
    <property type="match status" value="1"/>
</dbReference>
<evidence type="ECO:0000259" key="6">
    <source>
        <dbReference type="Pfam" id="PF13087"/>
    </source>
</evidence>
<organism evidence="8 9">
    <name type="scientific">Arabidopsis thaliana x Arabidopsis arenosa</name>
    <dbReference type="NCBI Taxonomy" id="1240361"/>
    <lineage>
        <taxon>Eukaryota</taxon>
        <taxon>Viridiplantae</taxon>
        <taxon>Streptophyta</taxon>
        <taxon>Embryophyta</taxon>
        <taxon>Tracheophyta</taxon>
        <taxon>Spermatophyta</taxon>
        <taxon>Magnoliopsida</taxon>
        <taxon>eudicotyledons</taxon>
        <taxon>Gunneridae</taxon>
        <taxon>Pentapetalae</taxon>
        <taxon>rosids</taxon>
        <taxon>malvids</taxon>
        <taxon>Brassicales</taxon>
        <taxon>Brassicaceae</taxon>
        <taxon>Camelineae</taxon>
        <taxon>Arabidopsis</taxon>
    </lineage>
</organism>
<evidence type="ECO:0000259" key="7">
    <source>
        <dbReference type="Pfam" id="PF20073"/>
    </source>
</evidence>
<feature type="domain" description="DNA2/NAM7 helicase helicase" evidence="5">
    <location>
        <begin position="241"/>
        <end position="394"/>
    </location>
</feature>
<name>A0A8T2BQJ5_9BRAS</name>
<dbReference type="Proteomes" id="UP000694240">
    <property type="component" value="Chromosome 7"/>
</dbReference>
<dbReference type="GO" id="GO:0016787">
    <property type="term" value="F:hydrolase activity"/>
    <property type="evidence" value="ECO:0007669"/>
    <property type="project" value="UniProtKB-KW"/>
</dbReference>
<evidence type="ECO:0000256" key="2">
    <source>
        <dbReference type="ARBA" id="ARBA00022801"/>
    </source>
</evidence>
<keyword evidence="3" id="KW-0347">Helicase</keyword>
<dbReference type="GO" id="GO:0004386">
    <property type="term" value="F:helicase activity"/>
    <property type="evidence" value="ECO:0007669"/>
    <property type="project" value="UniProtKB-KW"/>
</dbReference>
<gene>
    <name evidence="8" type="ORF">ISN45_Aa02g012700</name>
</gene>
<dbReference type="AlphaFoldDB" id="A0A8T2BQJ5"/>
<dbReference type="InterPro" id="IPR045529">
    <property type="entry name" value="DUF6469"/>
</dbReference>
<dbReference type="InterPro" id="IPR047187">
    <property type="entry name" value="SF1_C_Upf1"/>
</dbReference>
<evidence type="ECO:0000256" key="4">
    <source>
        <dbReference type="ARBA" id="ARBA00022840"/>
    </source>
</evidence>
<dbReference type="CDD" id="cd18808">
    <property type="entry name" value="SF1_C_Upf1"/>
    <property type="match status" value="1"/>
</dbReference>
<feature type="domain" description="DNA2/NAM7 helicase-like C-terminal" evidence="6">
    <location>
        <begin position="625"/>
        <end position="824"/>
    </location>
</feature>
<dbReference type="InterPro" id="IPR041679">
    <property type="entry name" value="DNA2/NAM7-like_C"/>
</dbReference>
<keyword evidence="9" id="KW-1185">Reference proteome</keyword>
<dbReference type="InterPro" id="IPR045055">
    <property type="entry name" value="DNA2/NAM7-like"/>
</dbReference>
<dbReference type="EMBL" id="JAEFBK010000007">
    <property type="protein sequence ID" value="KAG7585921.1"/>
    <property type="molecule type" value="Genomic_DNA"/>
</dbReference>
<dbReference type="Pfam" id="PF13087">
    <property type="entry name" value="AAA_12"/>
    <property type="match status" value="1"/>
</dbReference>
<dbReference type="InterPro" id="IPR041677">
    <property type="entry name" value="DNA2/NAM7_AAA_11"/>
</dbReference>
<dbReference type="Pfam" id="PF13086">
    <property type="entry name" value="AAA_11"/>
    <property type="match status" value="2"/>
</dbReference>
<keyword evidence="1" id="KW-0547">Nucleotide-binding</keyword>
<keyword evidence="2 8" id="KW-0378">Hydrolase</keyword>
<dbReference type="Pfam" id="PF20073">
    <property type="entry name" value="DUF6469"/>
    <property type="match status" value="1"/>
</dbReference>
<dbReference type="FunFam" id="3.40.50.300:FF:000326">
    <property type="entry name" value="P-loop containing nucleoside triphosphate hydrolase"/>
    <property type="match status" value="1"/>
</dbReference>
<accession>A0A8T2BQJ5</accession>
<evidence type="ECO:0000313" key="9">
    <source>
        <dbReference type="Proteomes" id="UP000694240"/>
    </source>
</evidence>
<evidence type="ECO:0000313" key="8">
    <source>
        <dbReference type="EMBL" id="KAG7585921.1"/>
    </source>
</evidence>
<feature type="domain" description="DUF6469" evidence="7">
    <location>
        <begin position="82"/>
        <end position="198"/>
    </location>
</feature>
<sequence length="1071" mass="121381">MPRMRTEGRDLVDLVLSWSLQEVLNVDLYKRQVGKIPMEFESTGDYFKSFLPPLIEETHAALSSSMRTLWQAPMVEISYIMQTAEFKLPNDLFYKVRLSGMSNNVSDEASTKLMPRDLIALTDHRPNHVDGFNISNEPYIVALVCKADPDRPNDVTILASKPLFVEDGRRKKNEQKERIFGIHLVNLTTNIRIWNALHPGVEGANLNLISRVLQRNSKDEEFCIHCLQEGSDGLAPRQFLKLNPSQEDAILNCLDVRRCYHANTIKLIWGPPGTGKTKTTSVLLFTLLNAKCRTLTCGPTNVSVLEVASRVVKLVSGSLRIGNYGLGDVVLLGNEERMKIKDRRDLVNFFIDERVDKLYPCFMPFYGWKATIDAMIRLLEDPKGQYNQYLEDLDRVNNVKRKDTGLVFKRKGNEQNVNIVEQVSDFQEKDKRPQSFQDYLPKRFSELRKDLDLLFSSLCTHLPTALLSSQAATRMYEAIDLLRDTTILAIPDRVTGEGVKSVLIANGEGSDRFSRQHVTVEDDYLKLLRSIPEIFPLPAVSDRHLIKELCLGHACLLFSTASCSARLYTGTPIQLLVIDEAAQLKECESAIPMQLPGLRHSILIGDERQLPSMVDSQIALEAGFGRSLFERLALLGHKKYMLKIQYRMHRSISIFPNKEFYGMKILDAPTVKQRNYTKQYLPGEMYGPYSFINIAYGREEYGEGEGRSLKNNVEVAVVADIIANLLKVSEKTKTRINVGVISPYKAQVFAIQEKIQETCRGDAGGLFSLRIRTVDGFQGGEEDIIIVSTVRSNGVGRVGFLGNRRRTNVLLTRARFCLWILGNEATLMNSKSVWRNLIQDAKERGCFHSAGEDESLAQAIASTNIEFRPLNNSKWKLCFSDDFKKSVGEIKNPEIYRKIKNFLERMSQGWLHEEESERENLVSSSQLLKQSKIDDVLRLIWAVDILKEDLHYVQVLKIWDVVPSFEAPKAVKRLDLNHTKDEIEKCRARCIRGDIVVPLRWSVESTNGIPENSSVACSTDVMETFGSLNLAGEMLSSVPSNDSVEPLEVENEEQDFEVDRLGDLFDSKLTL</sequence>
<dbReference type="PANTHER" id="PTHR10887">
    <property type="entry name" value="DNA2/NAM7 HELICASE FAMILY"/>
    <property type="match status" value="1"/>
</dbReference>
<proteinExistence type="predicted"/>
<evidence type="ECO:0000259" key="5">
    <source>
        <dbReference type="Pfam" id="PF13086"/>
    </source>
</evidence>
<dbReference type="GO" id="GO:0005524">
    <property type="term" value="F:ATP binding"/>
    <property type="evidence" value="ECO:0007669"/>
    <property type="project" value="UniProtKB-KW"/>
</dbReference>
<reference evidence="8 9" key="1">
    <citation type="submission" date="2020-12" db="EMBL/GenBank/DDBJ databases">
        <title>Concerted genomic and epigenomic changes stabilize Arabidopsis allopolyploids.</title>
        <authorList>
            <person name="Chen Z."/>
        </authorList>
    </citation>
    <scope>NUCLEOTIDE SEQUENCE [LARGE SCALE GENOMIC DNA]</scope>
    <source>
        <strain evidence="8">Allo738</strain>
        <tissue evidence="8">Leaf</tissue>
    </source>
</reference>
<evidence type="ECO:0000256" key="3">
    <source>
        <dbReference type="ARBA" id="ARBA00022806"/>
    </source>
</evidence>
<feature type="domain" description="DNA2/NAM7 helicase helicase" evidence="5">
    <location>
        <begin position="546"/>
        <end position="617"/>
    </location>
</feature>
<comment type="caution">
    <text evidence="8">The sequence shown here is derived from an EMBL/GenBank/DDBJ whole genome shotgun (WGS) entry which is preliminary data.</text>
</comment>
<dbReference type="GO" id="GO:0005694">
    <property type="term" value="C:chromosome"/>
    <property type="evidence" value="ECO:0007669"/>
    <property type="project" value="UniProtKB-ARBA"/>
</dbReference>